<name>A0ACC2FFH3_DALPE</name>
<organism evidence="1 2">
    <name type="scientific">Dallia pectoralis</name>
    <name type="common">Alaska blackfish</name>
    <dbReference type="NCBI Taxonomy" id="75939"/>
    <lineage>
        <taxon>Eukaryota</taxon>
        <taxon>Metazoa</taxon>
        <taxon>Chordata</taxon>
        <taxon>Craniata</taxon>
        <taxon>Vertebrata</taxon>
        <taxon>Euteleostomi</taxon>
        <taxon>Actinopterygii</taxon>
        <taxon>Neopterygii</taxon>
        <taxon>Teleostei</taxon>
        <taxon>Protacanthopterygii</taxon>
        <taxon>Esociformes</taxon>
        <taxon>Umbridae</taxon>
        <taxon>Dallia</taxon>
    </lineage>
</organism>
<accession>A0ACC2FFH3</accession>
<protein>
    <submittedName>
        <fullName evidence="1">Uncharacterized protein</fullName>
    </submittedName>
</protein>
<comment type="caution">
    <text evidence="1">The sequence shown here is derived from an EMBL/GenBank/DDBJ whole genome shotgun (WGS) entry which is preliminary data.</text>
</comment>
<proteinExistence type="predicted"/>
<keyword evidence="2" id="KW-1185">Reference proteome</keyword>
<dbReference type="Proteomes" id="UP001157502">
    <property type="component" value="Chromosome 29"/>
</dbReference>
<sequence>MAKSIPLDREMASILKQCGPALTYALQSKFGCKAVLYGVEDAGTAHYKKPLPDKMFSTQLPSGIRVSVWKDDLTSHNVEAVVNAANIDLKHYGGLAQALSNAGGPVIQQESNDYIKTKGKLATGEAIIANPGNLSCKKLIHAVGPRLASKPTDNDVRMAIPKLQTTILSILKVVKDQKLRSVAIPAISSGLFNFPLAICADIIVQTLNDYQAIYYGNPFEVRLVNHDEPSVREMERACSNILGPSDLLPLVTHGQSTSLSQIQTTQPLKTSYSDAVRHEAHSNPTSFKINNVCLNVKKGYIETQQTCIIVNTISNELDLSVGEISKAILNNAGFGIQKDIQKTHYQTRYGDVIETPGHNLLCKYVYHTICPHRNEQRSEKVLATLVEKCLIKSQSRGLSSISFPAIGTGALGFNKQEVAQIMVDAAVKFAHHNKETKMDINYIIYPADSETYKAFENKLTSLRGTGSDPSSFISASFQDNASRMGYYDSRDAVESSQAYIELTASCDEMLREARRWYSDIVCYRNDFNIHNNFIQHFGQKEFEELLSFQNKWGVLIKVSFKDGCAGVNIHAVSRDVRPAVLEVEAMCCKVQEDFAKEEEMDMCLKTPSSFSKKPLDQSSAEYREKQKTFTGFQIFRVDRLENSTLTQLFDLKKEQLQMSTSKRMYQRLPAQFCNLIGRVGFQREFAPPDEQKIGAGIYFSFSVYQAEKLWKGLADEEYIYFIEADVLTGKSTAGSPDLIVPPEITSSSHDRAVLLYEYVGKKTVDLQHTEVPDAYRGRGIAKHLAKAAMDFVVEEDLKAHLTCWYIQKYVKENPQAHYLDHIHTM</sequence>
<reference evidence="1" key="1">
    <citation type="submission" date="2021-05" db="EMBL/GenBank/DDBJ databases">
        <authorList>
            <person name="Pan Q."/>
            <person name="Jouanno E."/>
            <person name="Zahm M."/>
            <person name="Klopp C."/>
            <person name="Cabau C."/>
            <person name="Louis A."/>
            <person name="Berthelot C."/>
            <person name="Parey E."/>
            <person name="Roest Crollius H."/>
            <person name="Montfort J."/>
            <person name="Robinson-Rechavi M."/>
            <person name="Bouchez O."/>
            <person name="Lampietro C."/>
            <person name="Lopez Roques C."/>
            <person name="Donnadieu C."/>
            <person name="Postlethwait J."/>
            <person name="Bobe J."/>
            <person name="Dillon D."/>
            <person name="Chandos A."/>
            <person name="von Hippel F."/>
            <person name="Guiguen Y."/>
        </authorList>
    </citation>
    <scope>NUCLEOTIDE SEQUENCE</scope>
    <source>
        <strain evidence="1">YG-Jan2019</strain>
    </source>
</reference>
<evidence type="ECO:0000313" key="1">
    <source>
        <dbReference type="EMBL" id="KAJ7990063.1"/>
    </source>
</evidence>
<dbReference type="EMBL" id="CM055756">
    <property type="protein sequence ID" value="KAJ7990063.1"/>
    <property type="molecule type" value="Genomic_DNA"/>
</dbReference>
<evidence type="ECO:0000313" key="2">
    <source>
        <dbReference type="Proteomes" id="UP001157502"/>
    </source>
</evidence>
<gene>
    <name evidence="1" type="ORF">DPEC_G00310960</name>
</gene>